<protein>
    <recommendedName>
        <fullName evidence="4">Prolyl oligopeptidase family serine peptidase</fullName>
    </recommendedName>
</protein>
<dbReference type="Pfam" id="PF03583">
    <property type="entry name" value="LIP"/>
    <property type="match status" value="1"/>
</dbReference>
<proteinExistence type="predicted"/>
<dbReference type="Gene3D" id="3.40.50.1820">
    <property type="entry name" value="alpha/beta hydrolase"/>
    <property type="match status" value="1"/>
</dbReference>
<dbReference type="PANTHER" id="PTHR34853:SF1">
    <property type="entry name" value="LIPASE 5"/>
    <property type="match status" value="1"/>
</dbReference>
<keyword evidence="1" id="KW-0732">Signal</keyword>
<feature type="signal peptide" evidence="1">
    <location>
        <begin position="1"/>
        <end position="29"/>
    </location>
</feature>
<sequence>MKSRQAGLTLLLRVTIVAALVSATASLPAQVQLHPPVRTPQGLRLEWTDPGPGSVHTVQTRDRLTGGIWLLPEAPENWPIAQTRWTDPNPSAPARFYRVLTLPAVQRGHLLNAEYRTNLTTVQIAILLALAGVNLTPQYAVQVYKLTYETIGPWGEPTRATAALVLPVGPGPWPLLGYQHGTILRTNDAPSAASITGELGIGVVFASQGYVTVLPDYLGLGDSPGLHPYHHARSEATAGVDALRAARAWCTQLGVALNDRLFLAGYSQGGHATMALHREIEQFHLQEFNLTASAPMAGAYDLSETTANDFLSGRPQPNPYYFAYLLAAYQEVYRLTNSLADLLAPPYDTLLPPLFHGHVGGGSINAVMPNNPLLILKPEILQAFRTEPDHPLRLALRQNDVHRWRPTRPMRLYHCSGDQDVVFANALAALSHFHQQGATQVELVEPLPGGNHATCVYPSLLQALQWFETLRR</sequence>
<dbReference type="InterPro" id="IPR005152">
    <property type="entry name" value="Lipase_secreted"/>
</dbReference>
<dbReference type="SUPFAM" id="SSF53474">
    <property type="entry name" value="alpha/beta-Hydrolases"/>
    <property type="match status" value="1"/>
</dbReference>
<accession>A0A6M1RRR1</accession>
<evidence type="ECO:0000256" key="1">
    <source>
        <dbReference type="SAM" id="SignalP"/>
    </source>
</evidence>
<feature type="chain" id="PRO_5026789914" description="Prolyl oligopeptidase family serine peptidase" evidence="1">
    <location>
        <begin position="30"/>
        <end position="472"/>
    </location>
</feature>
<dbReference type="GO" id="GO:0016042">
    <property type="term" value="P:lipid catabolic process"/>
    <property type="evidence" value="ECO:0007669"/>
    <property type="project" value="InterPro"/>
</dbReference>
<dbReference type="PANTHER" id="PTHR34853">
    <property type="match status" value="1"/>
</dbReference>
<dbReference type="InterPro" id="IPR029058">
    <property type="entry name" value="AB_hydrolase_fold"/>
</dbReference>
<keyword evidence="3" id="KW-1185">Reference proteome</keyword>
<dbReference type="AlphaFoldDB" id="A0A6M1RRR1"/>
<dbReference type="Proteomes" id="UP000477311">
    <property type="component" value="Unassembled WGS sequence"/>
</dbReference>
<dbReference type="Gene3D" id="1.10.260.160">
    <property type="match status" value="1"/>
</dbReference>
<evidence type="ECO:0008006" key="4">
    <source>
        <dbReference type="Google" id="ProtNLM"/>
    </source>
</evidence>
<dbReference type="EMBL" id="JAAKYA010000052">
    <property type="protein sequence ID" value="NGO39315.1"/>
    <property type="molecule type" value="Genomic_DNA"/>
</dbReference>
<dbReference type="GO" id="GO:0004806">
    <property type="term" value="F:triacylglycerol lipase activity"/>
    <property type="evidence" value="ECO:0007669"/>
    <property type="project" value="InterPro"/>
</dbReference>
<organism evidence="2 3">
    <name type="scientific">Limisphaera ngatamarikiensis</name>
    <dbReference type="NCBI Taxonomy" id="1324935"/>
    <lineage>
        <taxon>Bacteria</taxon>
        <taxon>Pseudomonadati</taxon>
        <taxon>Verrucomicrobiota</taxon>
        <taxon>Verrucomicrobiia</taxon>
        <taxon>Limisphaerales</taxon>
        <taxon>Limisphaeraceae</taxon>
        <taxon>Limisphaera</taxon>
    </lineage>
</organism>
<name>A0A6M1RRR1_9BACT</name>
<dbReference type="RefSeq" id="WP_165107262.1">
    <property type="nucleotide sequence ID" value="NZ_JAAKYA010000052.1"/>
</dbReference>
<gene>
    <name evidence="2" type="ORF">G4L39_07870</name>
</gene>
<reference evidence="2 3" key="1">
    <citation type="submission" date="2020-02" db="EMBL/GenBank/DDBJ databases">
        <title>Draft genome sequence of Limisphaera ngatamarikiensis NGM72.4T, a thermophilic Verrucomicrobia grouped in subdivision 3.</title>
        <authorList>
            <person name="Carere C.R."/>
            <person name="Steen J."/>
            <person name="Hugenholtz P."/>
            <person name="Stott M.B."/>
        </authorList>
    </citation>
    <scope>NUCLEOTIDE SEQUENCE [LARGE SCALE GENOMIC DNA]</scope>
    <source>
        <strain evidence="2 3">NGM72.4</strain>
    </source>
</reference>
<evidence type="ECO:0000313" key="3">
    <source>
        <dbReference type="Proteomes" id="UP000477311"/>
    </source>
</evidence>
<comment type="caution">
    <text evidence="2">The sequence shown here is derived from an EMBL/GenBank/DDBJ whole genome shotgun (WGS) entry which is preliminary data.</text>
</comment>
<dbReference type="PIRSF" id="PIRSF029171">
    <property type="entry name" value="Esterase_LipA"/>
    <property type="match status" value="1"/>
</dbReference>
<evidence type="ECO:0000313" key="2">
    <source>
        <dbReference type="EMBL" id="NGO39315.1"/>
    </source>
</evidence>